<keyword evidence="7 10" id="KW-0472">Membrane</keyword>
<name>A0A427Y8P4_9TREE</name>
<sequence length="899" mass="97563">MSGHYNLKALIKAIRSCKTLADERSVIQKESAAIRTSFKEEDSFARHNNIAKLLYIHMLGYPAHFGQIECLKLVASPRFSDKRLGYLGIMLLLDENQEVLTLVTNSLKNDMNHSNMYAVGLALCTFANISSEEMSRDLANEVEKLLGSSNTYIRKKAALCALRIIRRVPELMDHFTTKAKSLLQDRNHGVLLAGITLVTEMCAADQSVCDDFRQATGMLVKHLKSLVGTGYSPEHDVGGITDPFLQVKILRLLRLLGRGDARASEEMNDILAQVATNTDASKNVGNSILYETVLTVLEIEADEGLRVMAINILGKFLSNRDNNIRYVALNTLNKVVSMDTNAVQRHRNTILDCLRDGDISIRRRALELSYALINESNIRVMTRELLAFLEVADNEFKLGMTTQISLAAERFAPNKRWQIDTVLRVLKLAGNYVREEILSSFIRLVCHTPELQFYTTQRLYSALSSDLSQDSLTLASVWIIGEFADVLLQGGTIDDGEEVKQHTVSHTLASLRYPDEGRTHPSALYHCSDPGPALIVIQVSDSDLVDLMELVLNSPYANTLIRQFVLTAASKLSARFAELSTPNASMQQDRIAVILASFSSNLELEIQQRAVEFGSLFTRPDVKAGVLERMPPPEIRATIMGTVSERKPVGSTRTDKDSIVDLIGDDSGSAPSAGSNGISVPTTGPSTQDLLADIFGTGGDEPVSAPVPPAGSTPAAASARSANADILSLFSSSAPTSAASAAPAVASQSGALFDMMGGQSSAPPPQAQAPTQVQPSVGAGAKPQLQSYPAYEKNGLKITLTPKVSPTQPGVVQILARFTATEGVQGVNFQVAVPKTQQLQMQAMSSADILPGATETQQMRVLVPAGAQIRLRMRITYTRGGQNVTDQQDFAGFPADLTK</sequence>
<evidence type="ECO:0000256" key="5">
    <source>
        <dbReference type="ARBA" id="ARBA00022927"/>
    </source>
</evidence>
<comment type="similarity">
    <text evidence="3 10">Belongs to the adaptor complexes large subunit family.</text>
</comment>
<feature type="domain" description="GAE" evidence="12">
    <location>
        <begin position="783"/>
        <end position="894"/>
    </location>
</feature>
<feature type="region of interest" description="Disordered" evidence="11">
    <location>
        <begin position="756"/>
        <end position="776"/>
    </location>
</feature>
<dbReference type="PIRSF" id="PIRSF037094">
    <property type="entry name" value="AP1_complex_gamma"/>
    <property type="match status" value="1"/>
</dbReference>
<dbReference type="OrthoDB" id="28053at2759"/>
<dbReference type="GO" id="GO:0016192">
    <property type="term" value="P:vesicle-mediated transport"/>
    <property type="evidence" value="ECO:0007669"/>
    <property type="project" value="InterPro"/>
</dbReference>
<dbReference type="InterPro" id="IPR011989">
    <property type="entry name" value="ARM-like"/>
</dbReference>
<dbReference type="SUPFAM" id="SSF49348">
    <property type="entry name" value="Clathrin adaptor appendage domain"/>
    <property type="match status" value="1"/>
</dbReference>
<dbReference type="InterPro" id="IPR002553">
    <property type="entry name" value="Clathrin/coatomer_adapt-like_N"/>
</dbReference>
<dbReference type="InterPro" id="IPR008152">
    <property type="entry name" value="Clathrin_a/b/g-adaptin_app_Ig"/>
</dbReference>
<dbReference type="EMBL" id="RSCD01000017">
    <property type="protein sequence ID" value="RSH87486.1"/>
    <property type="molecule type" value="Genomic_DNA"/>
</dbReference>
<dbReference type="InterPro" id="IPR050840">
    <property type="entry name" value="Adaptor_Complx_Large_Subunit"/>
</dbReference>
<dbReference type="InterPro" id="IPR013041">
    <property type="entry name" value="Clathrin_app_Ig-like_sf"/>
</dbReference>
<evidence type="ECO:0000256" key="9">
    <source>
        <dbReference type="ARBA" id="ARBA00062546"/>
    </source>
</evidence>
<keyword evidence="5 10" id="KW-0653">Protein transport</keyword>
<keyword evidence="8 10" id="KW-0968">Cytoplasmic vesicle</keyword>
<evidence type="ECO:0000313" key="13">
    <source>
        <dbReference type="EMBL" id="RSH87486.1"/>
    </source>
</evidence>
<feature type="compositionally biased region" description="Low complexity" evidence="11">
    <location>
        <begin position="665"/>
        <end position="679"/>
    </location>
</feature>
<dbReference type="Pfam" id="PF02883">
    <property type="entry name" value="Alpha_adaptinC2"/>
    <property type="match status" value="1"/>
</dbReference>
<dbReference type="Gene3D" id="2.60.40.1230">
    <property type="match status" value="1"/>
</dbReference>
<dbReference type="PANTHER" id="PTHR22780">
    <property type="entry name" value="ADAPTIN, ALPHA/GAMMA/EPSILON"/>
    <property type="match status" value="1"/>
</dbReference>
<evidence type="ECO:0000256" key="11">
    <source>
        <dbReference type="SAM" id="MobiDB-lite"/>
    </source>
</evidence>
<evidence type="ECO:0000259" key="12">
    <source>
        <dbReference type="PROSITE" id="PS50180"/>
    </source>
</evidence>
<protein>
    <recommendedName>
        <fullName evidence="10">AP-1 complex subunit gamma</fullName>
    </recommendedName>
</protein>
<keyword evidence="6 10" id="KW-0333">Golgi apparatus</keyword>
<dbReference type="PROSITE" id="PS50180">
    <property type="entry name" value="GAE"/>
    <property type="match status" value="1"/>
</dbReference>
<dbReference type="SMART" id="SM00809">
    <property type="entry name" value="Alpha_adaptinC2"/>
    <property type="match status" value="1"/>
</dbReference>
<dbReference type="GO" id="GO:0006886">
    <property type="term" value="P:intracellular protein transport"/>
    <property type="evidence" value="ECO:0007669"/>
    <property type="project" value="UniProtKB-UniRule"/>
</dbReference>
<evidence type="ECO:0000256" key="7">
    <source>
        <dbReference type="ARBA" id="ARBA00023136"/>
    </source>
</evidence>
<dbReference type="Gene3D" id="1.25.10.10">
    <property type="entry name" value="Leucine-rich Repeat Variant"/>
    <property type="match status" value="1"/>
</dbReference>
<evidence type="ECO:0000313" key="14">
    <source>
        <dbReference type="Proteomes" id="UP000279259"/>
    </source>
</evidence>
<accession>A0A427Y8P4</accession>
<comment type="caution">
    <text evidence="13">The sequence shown here is derived from an EMBL/GenBank/DDBJ whole genome shotgun (WGS) entry which is preliminary data.</text>
</comment>
<dbReference type="InterPro" id="IPR008153">
    <property type="entry name" value="GAE_dom"/>
</dbReference>
<proteinExistence type="inferred from homology"/>
<keyword evidence="14" id="KW-1185">Reference proteome</keyword>
<keyword evidence="4 10" id="KW-0813">Transport</keyword>
<evidence type="ECO:0000256" key="1">
    <source>
        <dbReference type="ARBA" id="ARBA00004156"/>
    </source>
</evidence>
<comment type="subunit">
    <text evidence="9">Adaptor protein complex 1 (AP-1) is a heterotetramer composed of two large adaptins (gamma-type subunit APL4 and beta-type subunit APL2), a medium adaptin (mu-type subunit APM1) and a small adaptin (sigma-type subunit APS1). AP-1 interacts with clathrin.</text>
</comment>
<evidence type="ECO:0000256" key="10">
    <source>
        <dbReference type="PIRNR" id="PIRNR037094"/>
    </source>
</evidence>
<feature type="compositionally biased region" description="Polar residues" evidence="11">
    <location>
        <begin position="680"/>
        <end position="689"/>
    </location>
</feature>
<dbReference type="InterPro" id="IPR017107">
    <property type="entry name" value="AP1_complex_gsu"/>
</dbReference>
<dbReference type="Proteomes" id="UP000279259">
    <property type="component" value="Unassembled WGS sequence"/>
</dbReference>
<evidence type="ECO:0000256" key="6">
    <source>
        <dbReference type="ARBA" id="ARBA00023034"/>
    </source>
</evidence>
<dbReference type="AlphaFoldDB" id="A0A427Y8P4"/>
<comment type="subcellular location">
    <subcellularLocation>
        <location evidence="1">Cytoplasmic vesicle membrane</location>
    </subcellularLocation>
    <subcellularLocation>
        <location evidence="2">Golgi apparatus</location>
    </subcellularLocation>
</comment>
<organism evidence="13 14">
    <name type="scientific">Saitozyma podzolica</name>
    <dbReference type="NCBI Taxonomy" id="1890683"/>
    <lineage>
        <taxon>Eukaryota</taxon>
        <taxon>Fungi</taxon>
        <taxon>Dikarya</taxon>
        <taxon>Basidiomycota</taxon>
        <taxon>Agaricomycotina</taxon>
        <taxon>Tremellomycetes</taxon>
        <taxon>Tremellales</taxon>
        <taxon>Trimorphomycetaceae</taxon>
        <taxon>Saitozyma</taxon>
    </lineage>
</organism>
<dbReference type="Pfam" id="PF01602">
    <property type="entry name" value="Adaptin_N"/>
    <property type="match status" value="1"/>
</dbReference>
<dbReference type="GO" id="GO:0030121">
    <property type="term" value="C:AP-1 adaptor complex"/>
    <property type="evidence" value="ECO:0007669"/>
    <property type="project" value="InterPro"/>
</dbReference>
<gene>
    <name evidence="13" type="primary">APL4</name>
    <name evidence="13" type="ORF">EHS25_003396</name>
</gene>
<dbReference type="FunFam" id="1.25.10.10:FF:000030">
    <property type="entry name" value="AP-1 complex subunit gamma"/>
    <property type="match status" value="1"/>
</dbReference>
<reference evidence="13 14" key="1">
    <citation type="submission" date="2018-11" db="EMBL/GenBank/DDBJ databases">
        <title>Genome sequence of Saitozyma podzolica DSM 27192.</title>
        <authorList>
            <person name="Aliyu H."/>
            <person name="Gorte O."/>
            <person name="Ochsenreither K."/>
        </authorList>
    </citation>
    <scope>NUCLEOTIDE SEQUENCE [LARGE SCALE GENOMIC DNA]</scope>
    <source>
        <strain evidence="13 14">DSM 27192</strain>
    </source>
</reference>
<evidence type="ECO:0000256" key="8">
    <source>
        <dbReference type="ARBA" id="ARBA00023329"/>
    </source>
</evidence>
<feature type="region of interest" description="Disordered" evidence="11">
    <location>
        <begin position="663"/>
        <end position="716"/>
    </location>
</feature>
<evidence type="ECO:0000256" key="3">
    <source>
        <dbReference type="ARBA" id="ARBA00006613"/>
    </source>
</evidence>
<dbReference type="GO" id="GO:0016482">
    <property type="term" value="P:cytosolic transport"/>
    <property type="evidence" value="ECO:0007669"/>
    <property type="project" value="UniProtKB-ARBA"/>
</dbReference>
<dbReference type="GO" id="GO:0005829">
    <property type="term" value="C:cytosol"/>
    <property type="evidence" value="ECO:0007669"/>
    <property type="project" value="GOC"/>
</dbReference>
<dbReference type="SUPFAM" id="SSF48371">
    <property type="entry name" value="ARM repeat"/>
    <property type="match status" value="1"/>
</dbReference>
<dbReference type="InterPro" id="IPR016024">
    <property type="entry name" value="ARM-type_fold"/>
</dbReference>
<dbReference type="STRING" id="1890683.A0A427Y8P4"/>
<evidence type="ECO:0000256" key="4">
    <source>
        <dbReference type="ARBA" id="ARBA00022448"/>
    </source>
</evidence>
<evidence type="ECO:0000256" key="2">
    <source>
        <dbReference type="ARBA" id="ARBA00004555"/>
    </source>
</evidence>